<dbReference type="WBParaSite" id="nRc.2.0.1.t04950-RA">
    <property type="protein sequence ID" value="nRc.2.0.1.t04950-RA"/>
    <property type="gene ID" value="nRc.2.0.1.g04950"/>
</dbReference>
<organism evidence="1 2">
    <name type="scientific">Romanomermis culicivorax</name>
    <name type="common">Nematode worm</name>
    <dbReference type="NCBI Taxonomy" id="13658"/>
    <lineage>
        <taxon>Eukaryota</taxon>
        <taxon>Metazoa</taxon>
        <taxon>Ecdysozoa</taxon>
        <taxon>Nematoda</taxon>
        <taxon>Enoplea</taxon>
        <taxon>Dorylaimia</taxon>
        <taxon>Mermithida</taxon>
        <taxon>Mermithoidea</taxon>
        <taxon>Mermithidae</taxon>
        <taxon>Romanomermis</taxon>
    </lineage>
</organism>
<sequence>MCLVDRQAQITESGLAYACARLCWAGPAQPGVAQRRMPGEEFGRTLSKIRKYYMWDDCYHKYMPKKLTNGSIFPTKGMGVPKSTMWLAIGLENPGWQLPNG</sequence>
<keyword evidence="1" id="KW-1185">Reference proteome</keyword>
<proteinExistence type="predicted"/>
<dbReference type="AlphaFoldDB" id="A0A915HU94"/>
<evidence type="ECO:0000313" key="2">
    <source>
        <dbReference type="WBParaSite" id="nRc.2.0.1.t04950-RA"/>
    </source>
</evidence>
<name>A0A915HU94_ROMCU</name>
<protein>
    <submittedName>
        <fullName evidence="2">Uncharacterized protein</fullName>
    </submittedName>
</protein>
<evidence type="ECO:0000313" key="1">
    <source>
        <dbReference type="Proteomes" id="UP000887565"/>
    </source>
</evidence>
<accession>A0A915HU94</accession>
<dbReference type="Proteomes" id="UP000887565">
    <property type="component" value="Unplaced"/>
</dbReference>
<reference evidence="2" key="1">
    <citation type="submission" date="2022-11" db="UniProtKB">
        <authorList>
            <consortium name="WormBaseParasite"/>
        </authorList>
    </citation>
    <scope>IDENTIFICATION</scope>
</reference>